<feature type="transmembrane region" description="Helical" evidence="6">
    <location>
        <begin position="275"/>
        <end position="294"/>
    </location>
</feature>
<feature type="transmembrane region" description="Helical" evidence="6">
    <location>
        <begin position="7"/>
        <end position="24"/>
    </location>
</feature>
<comment type="subcellular location">
    <subcellularLocation>
        <location evidence="1">Membrane</location>
        <topology evidence="1">Multi-pass membrane protein</topology>
    </subcellularLocation>
</comment>
<keyword evidence="4 6" id="KW-1133">Transmembrane helix</keyword>
<evidence type="ECO:0000256" key="4">
    <source>
        <dbReference type="ARBA" id="ARBA00022989"/>
    </source>
</evidence>
<sequence>MTSRPQFFRFIFLAAITALGLWTIRHFWAALIWSVIIAIAFWPLWLRLKNALGPKHEKVLSPTVATITIGITLVLPFLFFGLEIMNDFQAAMHFFQDLKTQDAAPPEWLNKIPFINQNLVNKWHDFFSSNTQDSPSIHLAQVFNGNFINHGRAFGANIARRITTFFFMLMSLFFLFRSGTELQKMSINISRRLMGPDMERFAHQVVLSVRGTLDGLVLVGLGEGVLLGVIYVFTGTPHAVMFGGMTAIAAIIPFCAPIIFSIVAIILVAQGHIGAAITVIISGMVILLVADHVIRPILIGGATRLPFLWVLVGILGGIESFGLLGLFLGPALMAILMMVWRDVADGPDIQNEHAKNVQKDK</sequence>
<dbReference type="AlphaFoldDB" id="F8ERM1"/>
<protein>
    <recommendedName>
        <fullName evidence="9">PurR-regulated permease PerM</fullName>
    </recommendedName>
</protein>
<evidence type="ECO:0000256" key="3">
    <source>
        <dbReference type="ARBA" id="ARBA00022692"/>
    </source>
</evidence>
<dbReference type="eggNOG" id="COG0628">
    <property type="taxonomic scope" value="Bacteria"/>
</dbReference>
<organism evidence="7 8">
    <name type="scientific">Zymomonas mobilis subsp. pomaceae (strain ATCC 29192 / DSM 22645 / JCM 10191 / CCUG 17912 / NBRC 13757 / NCIMB 11200 / NRRL B-4491 / Barker I)</name>
    <dbReference type="NCBI Taxonomy" id="579138"/>
    <lineage>
        <taxon>Bacteria</taxon>
        <taxon>Pseudomonadati</taxon>
        <taxon>Pseudomonadota</taxon>
        <taxon>Alphaproteobacteria</taxon>
        <taxon>Sphingomonadales</taxon>
        <taxon>Zymomonadaceae</taxon>
        <taxon>Zymomonas</taxon>
    </lineage>
</organism>
<feature type="transmembrane region" description="Helical" evidence="6">
    <location>
        <begin position="306"/>
        <end position="328"/>
    </location>
</feature>
<dbReference type="Pfam" id="PF01594">
    <property type="entry name" value="AI-2E_transport"/>
    <property type="match status" value="1"/>
</dbReference>
<dbReference type="PATRIC" id="fig|579138.3.peg.609"/>
<dbReference type="STRING" id="579138.Zymop_0577"/>
<dbReference type="EMBL" id="CP002865">
    <property type="protein sequence ID" value="AEI37479.1"/>
    <property type="molecule type" value="Genomic_DNA"/>
</dbReference>
<accession>F8ERM1</accession>
<feature type="transmembrane region" description="Helical" evidence="6">
    <location>
        <begin position="60"/>
        <end position="82"/>
    </location>
</feature>
<dbReference type="PANTHER" id="PTHR21716">
    <property type="entry name" value="TRANSMEMBRANE PROTEIN"/>
    <property type="match status" value="1"/>
</dbReference>
<dbReference type="RefSeq" id="WP_013933878.1">
    <property type="nucleotide sequence ID" value="NC_015709.1"/>
</dbReference>
<comment type="similarity">
    <text evidence="2">Belongs to the autoinducer-2 exporter (AI-2E) (TC 2.A.86) family.</text>
</comment>
<feature type="transmembrane region" description="Helical" evidence="6">
    <location>
        <begin position="239"/>
        <end position="268"/>
    </location>
</feature>
<evidence type="ECO:0000256" key="6">
    <source>
        <dbReference type="SAM" id="Phobius"/>
    </source>
</evidence>
<dbReference type="KEGG" id="zmp:Zymop_0577"/>
<evidence type="ECO:0000313" key="7">
    <source>
        <dbReference type="EMBL" id="AEI37479.1"/>
    </source>
</evidence>
<name>F8ERM1_ZYMMT</name>
<feature type="transmembrane region" description="Helical" evidence="6">
    <location>
        <begin position="213"/>
        <end position="233"/>
    </location>
</feature>
<evidence type="ECO:0000313" key="8">
    <source>
        <dbReference type="Proteomes" id="UP000000491"/>
    </source>
</evidence>
<proteinExistence type="inferred from homology"/>
<dbReference type="HOGENOM" id="CLU_041771_1_0_5"/>
<gene>
    <name evidence="7" type="ordered locus">Zymop_0577</name>
</gene>
<evidence type="ECO:0008006" key="9">
    <source>
        <dbReference type="Google" id="ProtNLM"/>
    </source>
</evidence>
<feature type="transmembrane region" description="Helical" evidence="6">
    <location>
        <begin position="158"/>
        <end position="176"/>
    </location>
</feature>
<dbReference type="Proteomes" id="UP000000491">
    <property type="component" value="Chromosome"/>
</dbReference>
<dbReference type="InterPro" id="IPR002549">
    <property type="entry name" value="AI-2E-like"/>
</dbReference>
<evidence type="ECO:0000256" key="2">
    <source>
        <dbReference type="ARBA" id="ARBA00009773"/>
    </source>
</evidence>
<keyword evidence="3 6" id="KW-0812">Transmembrane</keyword>
<reference evidence="7 8" key="1">
    <citation type="journal article" date="2011" name="J. Bacteriol.">
        <title>Genome sequence of the ethanol-producing Zymomonas mobilis subsp. pomaceae lectotype strain ATCC 29192.</title>
        <authorList>
            <person name="Kouvelis V.N."/>
            <person name="Davenport K.W."/>
            <person name="Brettin T.S."/>
            <person name="Bruce D."/>
            <person name="Detter C."/>
            <person name="Han C.S."/>
            <person name="Nolan M."/>
            <person name="Tapia R."/>
            <person name="Damoulaki A."/>
            <person name="Kyrpides N.C."/>
            <person name="Typas M.A."/>
            <person name="Pappas K.M."/>
        </authorList>
    </citation>
    <scope>NUCLEOTIDE SEQUENCE [LARGE SCALE GENOMIC DNA]</scope>
    <source>
        <strain evidence="8">ATCC 29192 / DSM 22645 / JCM 10191 / CCUG 17912 / NBRC 13757 / NCIMB 11200 / NRRL B-4491 / Barker I</strain>
    </source>
</reference>
<evidence type="ECO:0000256" key="5">
    <source>
        <dbReference type="ARBA" id="ARBA00023136"/>
    </source>
</evidence>
<evidence type="ECO:0000256" key="1">
    <source>
        <dbReference type="ARBA" id="ARBA00004141"/>
    </source>
</evidence>
<keyword evidence="5 6" id="KW-0472">Membrane</keyword>
<feature type="transmembrane region" description="Helical" evidence="6">
    <location>
        <begin position="30"/>
        <end position="48"/>
    </location>
</feature>
<dbReference type="GO" id="GO:0016020">
    <property type="term" value="C:membrane"/>
    <property type="evidence" value="ECO:0007669"/>
    <property type="project" value="UniProtKB-SubCell"/>
</dbReference>
<dbReference type="PANTHER" id="PTHR21716:SF61">
    <property type="entry name" value="BLR8064 PROTEIN"/>
    <property type="match status" value="1"/>
</dbReference>